<evidence type="ECO:0000313" key="2">
    <source>
        <dbReference type="Proteomes" id="UP000722625"/>
    </source>
</evidence>
<evidence type="ECO:0000313" key="1">
    <source>
        <dbReference type="EMBL" id="MBS7230990.1"/>
    </source>
</evidence>
<proteinExistence type="predicted"/>
<keyword evidence="2" id="KW-1185">Reference proteome</keyword>
<dbReference type="EMBL" id="JAGYVZ010000006">
    <property type="protein sequence ID" value="MBS7230990.1"/>
    <property type="molecule type" value="Genomic_DNA"/>
</dbReference>
<comment type="caution">
    <text evidence="1">The sequence shown here is derived from an EMBL/GenBank/DDBJ whole genome shotgun (WGS) entry which is preliminary data.</text>
</comment>
<sequence>MAKTKNTLLYHTLLIILFTPVISCQMKKELPEFHVEMSHPENKYLIEPIYDKIKTLEGVRASFPYGGSSGGWGSSRKSWTEQHGTPIGADITYYSGYEDTFYHLNVDFPIDTIQDWTKRFYPSSEVEENNDELQEYIYDRKPAQRRTYIEFRDLVFGFAPKGMVVVWVRYGGTQKELGRYQAEVVEDDQALEAKLFASWSMRRKEVREMSLIPDASPEKWDNYRIKYFWKPIITSENSNFRLFWVLTEYFNAEYENKLRPMLLHPKNEKRAIPSLITFFWETGKGEKFEGRAFFNWEKTNEQFKNRDNGDNEIQIKVTADNTDFEVLLNGRSLETVNKRVFKTDREFKESYK</sequence>
<dbReference type="Proteomes" id="UP000722625">
    <property type="component" value="Unassembled WGS sequence"/>
</dbReference>
<accession>A0ABS5PAX8</accession>
<dbReference type="InterPro" id="IPR021326">
    <property type="entry name" value="DUF2931"/>
</dbReference>
<organism evidence="1 2">
    <name type="scientific">Flavobacterium psychroterrae</name>
    <dbReference type="NCBI Taxonomy" id="2133767"/>
    <lineage>
        <taxon>Bacteria</taxon>
        <taxon>Pseudomonadati</taxon>
        <taxon>Bacteroidota</taxon>
        <taxon>Flavobacteriia</taxon>
        <taxon>Flavobacteriales</taxon>
        <taxon>Flavobacteriaceae</taxon>
        <taxon>Flavobacterium</taxon>
    </lineage>
</organism>
<name>A0ABS5PAX8_9FLAO</name>
<dbReference type="Pfam" id="PF11153">
    <property type="entry name" value="DUF2931"/>
    <property type="match status" value="1"/>
</dbReference>
<gene>
    <name evidence="1" type="ORF">KHA90_08135</name>
</gene>
<reference evidence="1 2" key="1">
    <citation type="journal article" date="2018" name="Int. J. Syst. Evol. Microbiol.">
        <title>Flavobacterium chryseum sp. nov. and Flavobacterium psychroterrae sp. nov., novel environmental bacteria isolated from Antarctica.</title>
        <authorList>
            <person name="Kralova S."/>
            <person name="Svec P."/>
            <person name="Busse H.J."/>
            <person name="Stankova E."/>
            <person name="Vaczi P."/>
            <person name="Sedlacek I."/>
        </authorList>
    </citation>
    <scope>NUCLEOTIDE SEQUENCE [LARGE SCALE GENOMIC DNA]</scope>
    <source>
        <strain evidence="1 2">CCM 8827</strain>
    </source>
</reference>
<protein>
    <submittedName>
        <fullName evidence="1">DUF2931 family protein</fullName>
    </submittedName>
</protein>